<dbReference type="InterPro" id="IPR039417">
    <property type="entry name" value="Peptidase_C1A_papain-like"/>
</dbReference>
<comment type="caution">
    <text evidence="9">The sequence shown here is derived from an EMBL/GenBank/DDBJ whole genome shotgun (WGS) entry which is preliminary data.</text>
</comment>
<dbReference type="InterPro" id="IPR000169">
    <property type="entry name" value="Pept_cys_AS"/>
</dbReference>
<organism evidence="9 10">
    <name type="scientific">Rhamnusium bicolor</name>
    <dbReference type="NCBI Taxonomy" id="1586634"/>
    <lineage>
        <taxon>Eukaryota</taxon>
        <taxon>Metazoa</taxon>
        <taxon>Ecdysozoa</taxon>
        <taxon>Arthropoda</taxon>
        <taxon>Hexapoda</taxon>
        <taxon>Insecta</taxon>
        <taxon>Pterygota</taxon>
        <taxon>Neoptera</taxon>
        <taxon>Endopterygota</taxon>
        <taxon>Coleoptera</taxon>
        <taxon>Polyphaga</taxon>
        <taxon>Cucujiformia</taxon>
        <taxon>Chrysomeloidea</taxon>
        <taxon>Cerambycidae</taxon>
        <taxon>Lepturinae</taxon>
        <taxon>Rhagiini</taxon>
        <taxon>Rhamnusium</taxon>
    </lineage>
</organism>
<accession>A0AAV8XER5</accession>
<dbReference type="SUPFAM" id="SSF54403">
    <property type="entry name" value="Cystatin/monellin"/>
    <property type="match status" value="2"/>
</dbReference>
<dbReference type="EMBL" id="JANEYF010003359">
    <property type="protein sequence ID" value="KAJ8937044.1"/>
    <property type="molecule type" value="Genomic_DNA"/>
</dbReference>
<dbReference type="GO" id="GO:0004869">
    <property type="term" value="F:cysteine-type endopeptidase inhibitor activity"/>
    <property type="evidence" value="ECO:0007669"/>
    <property type="project" value="InterPro"/>
</dbReference>
<evidence type="ECO:0000256" key="6">
    <source>
        <dbReference type="ARBA" id="ARBA00023157"/>
    </source>
</evidence>
<name>A0AAV8XER5_9CUCU</name>
<dbReference type="InterPro" id="IPR025660">
    <property type="entry name" value="Pept_his_AS"/>
</dbReference>
<dbReference type="InterPro" id="IPR013201">
    <property type="entry name" value="Prot_inhib_I29"/>
</dbReference>
<dbReference type="InterPro" id="IPR013128">
    <property type="entry name" value="Peptidase_C1A"/>
</dbReference>
<dbReference type="Pfam" id="PF00112">
    <property type="entry name" value="Peptidase_C1"/>
    <property type="match status" value="1"/>
</dbReference>
<dbReference type="SMART" id="SM00645">
    <property type="entry name" value="Pept_C1"/>
    <property type="match status" value="1"/>
</dbReference>
<dbReference type="Gene3D" id="3.10.450.10">
    <property type="match status" value="2"/>
</dbReference>
<dbReference type="GO" id="GO:0008234">
    <property type="term" value="F:cysteine-type peptidase activity"/>
    <property type="evidence" value="ECO:0007669"/>
    <property type="project" value="UniProtKB-KW"/>
</dbReference>
<sequence>GIEKESSDKLKALEYIKSILNHLDMESGHNNKLKVQEILTIKKEAVAGEMWRIKAEVVLSECLKSESVDPQKCKTLKGSDSHVCIFRVWNRPWPSNSSEVKTICEDDSKSLKFRLKRNVGVPKYIIPRSSNVSTKDDEVSSKILEYVKIGLNYLDLKSIYETKYVVKKINEIIKQAGSGQVWQITAEIALSDCPKHYYTQYCEELEDNEIKKCIFKVWEQTWLSSGLQINITCENDTNIYLFEKRDVNNFDSKEILSKFKDFILEHNKTYLNKIEYNYRLKVFKNNLNTIKLLNKYEQGTGKYGITKFTDLTTDEFSRSHGLRMDLRNENDIPLLPAPIPNITLPIEFDWRQKGAVTQVKNQGSCGSCWAFSTTGNIEGQYAIKYGKLLEFSEQELVDCDKLDEGCNGGLMDNAYRTIEKMGGLETESDYPYDAEDEKCHFDKARVQVQLTGALNISHNETDMAKWLVQNGPISIAINANAMQFYIGGVSHPWKMLCNPKNLDHGVVIVGFGVHSMYFSNHAKEYEEFEDRYFRIFSVAEQTIRACQEAKQSKAASQVLPTAPSAPPGNNILNIKLPDINLPKFTAVQTADYKTEVNKAKWKAKDQYINKSSNKQKAAWKIINNNRCNNMQSVKSNNLTPADYYTWLYRGYLVKF</sequence>
<dbReference type="PANTHER" id="PTHR12411">
    <property type="entry name" value="CYSTEINE PROTEASE FAMILY C1-RELATED"/>
    <property type="match status" value="1"/>
</dbReference>
<keyword evidence="10" id="KW-1185">Reference proteome</keyword>
<comment type="similarity">
    <text evidence="1">Belongs to the peptidase C1 family.</text>
</comment>
<evidence type="ECO:0000259" key="8">
    <source>
        <dbReference type="SMART" id="SM00848"/>
    </source>
</evidence>
<dbReference type="Proteomes" id="UP001162156">
    <property type="component" value="Unassembled WGS sequence"/>
</dbReference>
<dbReference type="Pfam" id="PF08246">
    <property type="entry name" value="Inhibitor_I29"/>
    <property type="match status" value="1"/>
</dbReference>
<dbReference type="SMART" id="SM00848">
    <property type="entry name" value="Inhibitor_I29"/>
    <property type="match status" value="1"/>
</dbReference>
<dbReference type="GO" id="GO:0006508">
    <property type="term" value="P:proteolysis"/>
    <property type="evidence" value="ECO:0007669"/>
    <property type="project" value="UniProtKB-KW"/>
</dbReference>
<keyword evidence="2" id="KW-0645">Protease</keyword>
<reference evidence="9" key="1">
    <citation type="journal article" date="2023" name="Insect Mol. Biol.">
        <title>Genome sequencing provides insights into the evolution of gene families encoding plant cell wall-degrading enzymes in longhorned beetles.</title>
        <authorList>
            <person name="Shin N.R."/>
            <person name="Okamura Y."/>
            <person name="Kirsch R."/>
            <person name="Pauchet Y."/>
        </authorList>
    </citation>
    <scope>NUCLEOTIDE SEQUENCE</scope>
    <source>
        <strain evidence="9">RBIC_L_NR</strain>
    </source>
</reference>
<dbReference type="PRINTS" id="PR00705">
    <property type="entry name" value="PAPAIN"/>
</dbReference>
<dbReference type="SUPFAM" id="SSF54001">
    <property type="entry name" value="Cysteine proteinases"/>
    <property type="match status" value="1"/>
</dbReference>
<keyword evidence="3" id="KW-0378">Hydrolase</keyword>
<dbReference type="PROSITE" id="PS00639">
    <property type="entry name" value="THIOL_PROTEASE_HIS"/>
    <property type="match status" value="1"/>
</dbReference>
<evidence type="ECO:0000256" key="2">
    <source>
        <dbReference type="ARBA" id="ARBA00022670"/>
    </source>
</evidence>
<evidence type="ECO:0000313" key="9">
    <source>
        <dbReference type="EMBL" id="KAJ8937044.1"/>
    </source>
</evidence>
<dbReference type="PROSITE" id="PS00139">
    <property type="entry name" value="THIOL_PROTEASE_CYS"/>
    <property type="match status" value="1"/>
</dbReference>
<dbReference type="InterPro" id="IPR000010">
    <property type="entry name" value="Cystatin_dom"/>
</dbReference>
<dbReference type="AlphaFoldDB" id="A0AAV8XER5"/>
<keyword evidence="5" id="KW-0865">Zymogen</keyword>
<dbReference type="InterPro" id="IPR038765">
    <property type="entry name" value="Papain-like_cys_pep_sf"/>
</dbReference>
<evidence type="ECO:0000256" key="3">
    <source>
        <dbReference type="ARBA" id="ARBA00022801"/>
    </source>
</evidence>
<evidence type="ECO:0000256" key="1">
    <source>
        <dbReference type="ARBA" id="ARBA00008455"/>
    </source>
</evidence>
<dbReference type="Gene3D" id="3.90.70.10">
    <property type="entry name" value="Cysteine proteinases"/>
    <property type="match status" value="1"/>
</dbReference>
<feature type="domain" description="Cathepsin propeptide inhibitor" evidence="8">
    <location>
        <begin position="259"/>
        <end position="316"/>
    </location>
</feature>
<dbReference type="InterPro" id="IPR000668">
    <property type="entry name" value="Peptidase_C1A_C"/>
</dbReference>
<dbReference type="CDD" id="cd00042">
    <property type="entry name" value="CY"/>
    <property type="match status" value="2"/>
</dbReference>
<evidence type="ECO:0008006" key="11">
    <source>
        <dbReference type="Google" id="ProtNLM"/>
    </source>
</evidence>
<gene>
    <name evidence="9" type="ORF">NQ314_012061</name>
</gene>
<proteinExistence type="inferred from homology"/>
<feature type="domain" description="Peptidase C1A papain C-terminal" evidence="7">
    <location>
        <begin position="344"/>
        <end position="546"/>
    </location>
</feature>
<dbReference type="CDD" id="cd02248">
    <property type="entry name" value="Peptidase_C1A"/>
    <property type="match status" value="1"/>
</dbReference>
<evidence type="ECO:0000256" key="4">
    <source>
        <dbReference type="ARBA" id="ARBA00022807"/>
    </source>
</evidence>
<keyword evidence="6" id="KW-1015">Disulfide bond</keyword>
<evidence type="ECO:0000259" key="7">
    <source>
        <dbReference type="SMART" id="SM00645"/>
    </source>
</evidence>
<dbReference type="Pfam" id="PF00031">
    <property type="entry name" value="Cystatin"/>
    <property type="match status" value="1"/>
</dbReference>
<evidence type="ECO:0000313" key="10">
    <source>
        <dbReference type="Proteomes" id="UP001162156"/>
    </source>
</evidence>
<feature type="non-terminal residue" evidence="9">
    <location>
        <position position="1"/>
    </location>
</feature>
<dbReference type="InterPro" id="IPR046350">
    <property type="entry name" value="Cystatin_sf"/>
</dbReference>
<evidence type="ECO:0000256" key="5">
    <source>
        <dbReference type="ARBA" id="ARBA00023145"/>
    </source>
</evidence>
<keyword evidence="4" id="KW-0788">Thiol protease</keyword>
<protein>
    <recommendedName>
        <fullName evidence="11">Cysteine proteinase</fullName>
    </recommendedName>
</protein>